<reference evidence="1 2" key="1">
    <citation type="journal article" date="2016" name="Mol. Biol. Evol.">
        <title>Genome-Wide Survey of Gut Fungi (Harpellales) Reveals the First Horizontally Transferred Ubiquitin Gene from a Mosquito Host.</title>
        <authorList>
            <person name="Wang Y."/>
            <person name="White M.M."/>
            <person name="Kvist S."/>
            <person name="Moncalvo J.M."/>
        </authorList>
    </citation>
    <scope>NUCLEOTIDE SEQUENCE [LARGE SCALE GENOMIC DNA]</scope>
    <source>
        <strain evidence="1 2">ALG-7-W6</strain>
    </source>
</reference>
<protein>
    <submittedName>
        <fullName evidence="1">Uncharacterized protein</fullName>
    </submittedName>
</protein>
<dbReference type="EMBL" id="LSSL01006936">
    <property type="protein sequence ID" value="OLY78227.1"/>
    <property type="molecule type" value="Genomic_DNA"/>
</dbReference>
<accession>A0A1R0GMX4</accession>
<dbReference type="AlphaFoldDB" id="A0A1R0GMX4"/>
<evidence type="ECO:0000313" key="1">
    <source>
        <dbReference type="EMBL" id="OLY78227.1"/>
    </source>
</evidence>
<keyword evidence="2" id="KW-1185">Reference proteome</keyword>
<evidence type="ECO:0000313" key="2">
    <source>
        <dbReference type="Proteomes" id="UP000187455"/>
    </source>
</evidence>
<organism evidence="1 2">
    <name type="scientific">Smittium mucronatum</name>
    <dbReference type="NCBI Taxonomy" id="133383"/>
    <lineage>
        <taxon>Eukaryota</taxon>
        <taxon>Fungi</taxon>
        <taxon>Fungi incertae sedis</taxon>
        <taxon>Zoopagomycota</taxon>
        <taxon>Kickxellomycotina</taxon>
        <taxon>Harpellomycetes</taxon>
        <taxon>Harpellales</taxon>
        <taxon>Legeriomycetaceae</taxon>
        <taxon>Smittium</taxon>
    </lineage>
</organism>
<name>A0A1R0GMX4_9FUNG</name>
<gene>
    <name evidence="1" type="ORF">AYI68_g7727</name>
</gene>
<sequence>MLDFNSVSEVVPTIETNQTGSSLLKAYTVSKKPPHIREISILASSSDSERVVINLLKSSFTPKNSNSTCNNISASNSKISHFAKSELQSVMDLSRNLSLMRSFINGKISGTLHIEL</sequence>
<dbReference type="Proteomes" id="UP000187455">
    <property type="component" value="Unassembled WGS sequence"/>
</dbReference>
<proteinExistence type="predicted"/>
<comment type="caution">
    <text evidence="1">The sequence shown here is derived from an EMBL/GenBank/DDBJ whole genome shotgun (WGS) entry which is preliminary data.</text>
</comment>